<reference evidence="2 3" key="1">
    <citation type="submission" date="2017-06" db="EMBL/GenBank/DDBJ databases">
        <authorList>
            <person name="Kim H.J."/>
            <person name="Triplett B.A."/>
        </authorList>
    </citation>
    <scope>NUCLEOTIDE SEQUENCE [LARGE SCALE GENOMIC DNA]</scope>
    <source>
        <strain evidence="2 3">B29T1</strain>
    </source>
</reference>
<accession>A0A212QQ80</accession>
<dbReference type="PROSITE" id="PS51257">
    <property type="entry name" value="PROKAR_LIPOPROTEIN"/>
    <property type="match status" value="1"/>
</dbReference>
<dbReference type="Proteomes" id="UP000197065">
    <property type="component" value="Unassembled WGS sequence"/>
</dbReference>
<keyword evidence="3" id="KW-1185">Reference proteome</keyword>
<dbReference type="AlphaFoldDB" id="A0A212QQ80"/>
<gene>
    <name evidence="2" type="ORF">SAMN07250955_102236</name>
</gene>
<dbReference type="InterPro" id="IPR007844">
    <property type="entry name" value="AsmA"/>
</dbReference>
<evidence type="ECO:0000313" key="3">
    <source>
        <dbReference type="Proteomes" id="UP000197065"/>
    </source>
</evidence>
<dbReference type="PANTHER" id="PTHR30441">
    <property type="entry name" value="DUF748 DOMAIN-CONTAINING PROTEIN"/>
    <property type="match status" value="1"/>
</dbReference>
<dbReference type="RefSeq" id="WP_088560089.1">
    <property type="nucleotide sequence ID" value="NZ_FYEH01000002.1"/>
</dbReference>
<proteinExistence type="predicted"/>
<evidence type="ECO:0000259" key="1">
    <source>
        <dbReference type="Pfam" id="PF05170"/>
    </source>
</evidence>
<dbReference type="GO" id="GO:0005886">
    <property type="term" value="C:plasma membrane"/>
    <property type="evidence" value="ECO:0007669"/>
    <property type="project" value="TreeGrafter"/>
</dbReference>
<organism evidence="2 3">
    <name type="scientific">Arboricoccus pini</name>
    <dbReference type="NCBI Taxonomy" id="1963835"/>
    <lineage>
        <taxon>Bacteria</taxon>
        <taxon>Pseudomonadati</taxon>
        <taxon>Pseudomonadota</taxon>
        <taxon>Alphaproteobacteria</taxon>
        <taxon>Geminicoccales</taxon>
        <taxon>Geminicoccaceae</taxon>
        <taxon>Arboricoccus</taxon>
    </lineage>
</organism>
<dbReference type="GO" id="GO:0090313">
    <property type="term" value="P:regulation of protein targeting to membrane"/>
    <property type="evidence" value="ECO:0007669"/>
    <property type="project" value="TreeGrafter"/>
</dbReference>
<protein>
    <submittedName>
        <fullName evidence="2">Uncharacterized protein involved in outer membrane biogenesis</fullName>
    </submittedName>
</protein>
<dbReference type="Pfam" id="PF05170">
    <property type="entry name" value="AsmA"/>
    <property type="match status" value="1"/>
</dbReference>
<feature type="domain" description="AsmA" evidence="1">
    <location>
        <begin position="6"/>
        <end position="119"/>
    </location>
</feature>
<name>A0A212QQ80_9PROT</name>
<dbReference type="InterPro" id="IPR052894">
    <property type="entry name" value="AsmA-related"/>
</dbReference>
<dbReference type="PANTHER" id="PTHR30441:SF4">
    <property type="entry name" value="PROTEIN ASMA"/>
    <property type="match status" value="1"/>
</dbReference>
<dbReference type="EMBL" id="FYEH01000002">
    <property type="protein sequence ID" value="SNB61431.1"/>
    <property type="molecule type" value="Genomic_DNA"/>
</dbReference>
<dbReference type="OrthoDB" id="9816380at2"/>
<sequence>MRTFLWCLGLLLGLAACGIAALPLVIDKDAIRDIVQARVQARFGQDLTIEHGLSLRLLPTPVLSLHDVRWTTTLESGAPIELEAPRVDLHLSLLPLLQGRIGIERLTVQRPDLELGQLAPLDLLRSLADTIARTDDVDRVTIEDGQIRAPLALNVGDVPGNNEAQSENADLAERQFLLDSIVGDLWLDRATGAIEARMSGALAGQQLDAEVSSVLRVAPGVPIPFRGRLRASGDRLDMRFSGSATAQPSGLGAELDLDGRAPDLAALVVLLEPLLDDSWAAADFPTVDTRLKAHFSMDPAGWRLSDMALALAGTSMTGSLGRAWSDGGLSVDLEAARPDLAAGAPLRHIQAGPIGRALAAIPAQGTLRVTDLAWGGQTLREVKTGFAWTPNGTLTLEGMSATLPGNSRLDLAGTLKDRQLQGRVTLATADLPALLDWQGLKLPGLPEGRLRIASIEGAIEADSEHAVVEGARLRLDAAQGSGRLEWRFGQPGTLNLQAALDRLDFAFYRSLLQSAPAGFGLDLSIDRASLDSIGLGRVHLVIDGIKGQQELSALTIEDAAGLHLAIGTPEADGAQAVSLAVDRPARLAAAFGRDRLADLLVRASALAFRGSLRQDGGAIRLTLAGGQSSSGPAGWQADISAEADALADLGRARLNLALRAPTAAILLDEFGAPVAALGPGNVLATAPLEANLAVTPSETGSGRSLETSLTLGPMTEPTRLVSHAPLRLEEDDQGRLTVTGGLDLVDLGPAGPQMLRLAAASTSLPTGPAAAWLGSWPTSTLTVDWEDLPVLALGLDGVASIKTLRLGPEGLAIEGMDVPLMEGRLGGGFQVTPDDGAGLALAADLRLRAVEARSLLASADLTEALAGRIDLDMSLKAKGPTLAALVASTEGKGHVDGVDGTLLLGPEAPVSYGGLVGGILLNRGILSLQEGGLALGGEPPLPLSARIDLPAWLLDLKLGDREVSGTPRSAYLQ</sequence>
<evidence type="ECO:0000313" key="2">
    <source>
        <dbReference type="EMBL" id="SNB61431.1"/>
    </source>
</evidence>